<keyword evidence="3" id="KW-1185">Reference proteome</keyword>
<evidence type="ECO:0000256" key="1">
    <source>
        <dbReference type="SAM" id="MobiDB-lite"/>
    </source>
</evidence>
<gene>
    <name evidence="2" type="ORF">ACHAW5_006794</name>
</gene>
<evidence type="ECO:0000313" key="2">
    <source>
        <dbReference type="EMBL" id="KAL3804937.1"/>
    </source>
</evidence>
<accession>A0ABD3QY16</accession>
<feature type="region of interest" description="Disordered" evidence="1">
    <location>
        <begin position="222"/>
        <end position="247"/>
    </location>
</feature>
<organism evidence="2 3">
    <name type="scientific">Stephanodiscus triporus</name>
    <dbReference type="NCBI Taxonomy" id="2934178"/>
    <lineage>
        <taxon>Eukaryota</taxon>
        <taxon>Sar</taxon>
        <taxon>Stramenopiles</taxon>
        <taxon>Ochrophyta</taxon>
        <taxon>Bacillariophyta</taxon>
        <taxon>Coscinodiscophyceae</taxon>
        <taxon>Thalassiosirophycidae</taxon>
        <taxon>Stephanodiscales</taxon>
        <taxon>Stephanodiscaceae</taxon>
        <taxon>Stephanodiscus</taxon>
    </lineage>
</organism>
<name>A0ABD3QY16_9STRA</name>
<sequence length="303" mass="33278">SSSSSSCLLERRPCPGGIDRGGGVGPPPPRLTPLAMASYNPDVSPIFVRLLVDLEPRATDVECDFPPRGGGGGGALAVPPLLLAASSPLPNECLFERGRRLPPLLLAASSLFERGRRLRERRWEKVAILTVSNERRVVGREGILASLTGDNYYDHDDVVLPALPPTPAPTSAEVRVACAEAVRRDEWELAREYARRYPRFFEADDDDDDCNDDIANNIRRALARHDDDEGGGGRGDDGKKREGRRRGAAARGMEWLRKYMGPVAYEVDVAMDLVRAVIPARKRERNDDRDGGIGRRGIVMPMS</sequence>
<dbReference type="EMBL" id="JALLAZ020000064">
    <property type="protein sequence ID" value="KAL3804937.1"/>
    <property type="molecule type" value="Genomic_DNA"/>
</dbReference>
<comment type="caution">
    <text evidence="2">The sequence shown here is derived from an EMBL/GenBank/DDBJ whole genome shotgun (WGS) entry which is preliminary data.</text>
</comment>
<dbReference type="AlphaFoldDB" id="A0ABD3QY16"/>
<reference evidence="2 3" key="1">
    <citation type="submission" date="2024-10" db="EMBL/GenBank/DDBJ databases">
        <title>Updated reference genomes for cyclostephanoid diatoms.</title>
        <authorList>
            <person name="Roberts W.R."/>
            <person name="Alverson A.J."/>
        </authorList>
    </citation>
    <scope>NUCLEOTIDE SEQUENCE [LARGE SCALE GENOMIC DNA]</scope>
    <source>
        <strain evidence="2 3">AJA276-08</strain>
    </source>
</reference>
<feature type="non-terminal residue" evidence="2">
    <location>
        <position position="1"/>
    </location>
</feature>
<dbReference type="Proteomes" id="UP001530315">
    <property type="component" value="Unassembled WGS sequence"/>
</dbReference>
<proteinExistence type="predicted"/>
<protein>
    <submittedName>
        <fullName evidence="2">Uncharacterized protein</fullName>
    </submittedName>
</protein>
<feature type="region of interest" description="Disordered" evidence="1">
    <location>
        <begin position="1"/>
        <end position="30"/>
    </location>
</feature>
<feature type="compositionally biased region" description="Basic and acidic residues" evidence="1">
    <location>
        <begin position="284"/>
        <end position="293"/>
    </location>
</feature>
<evidence type="ECO:0000313" key="3">
    <source>
        <dbReference type="Proteomes" id="UP001530315"/>
    </source>
</evidence>
<feature type="region of interest" description="Disordered" evidence="1">
    <location>
        <begin position="283"/>
        <end position="303"/>
    </location>
</feature>